<evidence type="ECO:0000313" key="2">
    <source>
        <dbReference type="EMBL" id="PAE88515.1"/>
    </source>
</evidence>
<dbReference type="SUPFAM" id="SSF46785">
    <property type="entry name" value="Winged helix' DNA-binding domain"/>
    <property type="match status" value="1"/>
</dbReference>
<dbReference type="Gene3D" id="1.10.10.10">
    <property type="entry name" value="Winged helix-like DNA-binding domain superfamily/Winged helix DNA-binding domain"/>
    <property type="match status" value="1"/>
</dbReference>
<gene>
    <name evidence="2" type="ORF">CHH72_12810</name>
</gene>
<reference evidence="2 3" key="1">
    <citation type="submission" date="2017-07" db="EMBL/GenBank/DDBJ databases">
        <title>Isolation and whole genome analysis of endospore-forming bacteria from heroin.</title>
        <authorList>
            <person name="Kalinowski J."/>
            <person name="Ahrens B."/>
            <person name="Al-Dilaimi A."/>
            <person name="Winkler A."/>
            <person name="Wibberg D."/>
            <person name="Schleenbecker U."/>
            <person name="Ruckert C."/>
            <person name="Wolfel R."/>
            <person name="Grass G."/>
        </authorList>
    </citation>
    <scope>NUCLEOTIDE SEQUENCE [LARGE SCALE GENOMIC DNA]</scope>
    <source>
        <strain evidence="2 3">7539</strain>
    </source>
</reference>
<proteinExistence type="predicted"/>
<dbReference type="InterPro" id="IPR036390">
    <property type="entry name" value="WH_DNA-bd_sf"/>
</dbReference>
<accession>A0A268NZL6</accession>
<dbReference type="Pfam" id="PF03551">
    <property type="entry name" value="PadR"/>
    <property type="match status" value="1"/>
</dbReference>
<dbReference type="PANTHER" id="PTHR43252:SF2">
    <property type="entry name" value="TRANSCRIPTION REGULATOR, PADR-LIKE FAMILY"/>
    <property type="match status" value="1"/>
</dbReference>
<protein>
    <submittedName>
        <fullName evidence="2">PadR family transcriptional regulator</fullName>
    </submittedName>
</protein>
<dbReference type="PANTHER" id="PTHR43252">
    <property type="entry name" value="TRANSCRIPTIONAL REGULATOR YQJI"/>
    <property type="match status" value="1"/>
</dbReference>
<name>A0A268NZL6_SHOCL</name>
<dbReference type="EMBL" id="NPCC01000015">
    <property type="protein sequence ID" value="PAE88515.1"/>
    <property type="molecule type" value="Genomic_DNA"/>
</dbReference>
<dbReference type="RefSeq" id="WP_035205200.1">
    <property type="nucleotide sequence ID" value="NZ_CP012475.1"/>
</dbReference>
<feature type="domain" description="Transcription regulator PadR N-terminal" evidence="1">
    <location>
        <begin position="6"/>
        <end position="82"/>
    </location>
</feature>
<dbReference type="Proteomes" id="UP000216207">
    <property type="component" value="Unassembled WGS sequence"/>
</dbReference>
<dbReference type="AlphaFoldDB" id="A0A268NZL6"/>
<evidence type="ECO:0000259" key="1">
    <source>
        <dbReference type="Pfam" id="PF03551"/>
    </source>
</evidence>
<dbReference type="InterPro" id="IPR005149">
    <property type="entry name" value="Tscrpt_reg_PadR_N"/>
</dbReference>
<sequence length="182" mass="21786">MIPLLILGLLKEKPGSYGYELLAIMNERHYKFVVNYTKGSFYYNIQQLEEKRMIQRIVEEREAESREKNKYILTDLGVEEFNRLMTTYGSKTDYINLSFYSAMLFEGAYDKEKMKELVLVQIKQTEKKIALLEDTLKNRTDLMKNFRRMLENSLSHHKVNVDWFHEILKEIDTEITENRLSH</sequence>
<dbReference type="InterPro" id="IPR036388">
    <property type="entry name" value="WH-like_DNA-bd_sf"/>
</dbReference>
<evidence type="ECO:0000313" key="3">
    <source>
        <dbReference type="Proteomes" id="UP000216207"/>
    </source>
</evidence>
<organism evidence="2 3">
    <name type="scientific">Shouchella clausii</name>
    <name type="common">Alkalihalobacillus clausii</name>
    <dbReference type="NCBI Taxonomy" id="79880"/>
    <lineage>
        <taxon>Bacteria</taxon>
        <taxon>Bacillati</taxon>
        <taxon>Bacillota</taxon>
        <taxon>Bacilli</taxon>
        <taxon>Bacillales</taxon>
        <taxon>Bacillaceae</taxon>
        <taxon>Shouchella</taxon>
    </lineage>
</organism>
<comment type="caution">
    <text evidence="2">The sequence shown here is derived from an EMBL/GenBank/DDBJ whole genome shotgun (WGS) entry which is preliminary data.</text>
</comment>